<evidence type="ECO:0000313" key="1">
    <source>
        <dbReference type="EMBL" id="XBO41541.1"/>
    </source>
</evidence>
<accession>A0AAU7JMW6</accession>
<sequence>MITDAGPQAGGRFSKLYLTPPHLGTDSLRARTRVSALLRKLQLDQTEIAEAIEREHGVSVPMGMYAYLFDSFIAGCELRDFLDLVTTVLDVIGKTDQRRSIWISEIRRIFLEEHLAYDLDNLGNVRRKIDEEFHRNLDSTIRALSSERYRSVRTEVERSQEFLCNIAPSNKLAVRATFEAAETVYKLMFPNSPRLASNDLQGTLGVVLGRQYGHIDLRSSMKMMKSFGDWVDAAHFFRHSAGAEEPTEPRLSLTVLLISTGFSFIRWLAEIDDTTFQTATDR</sequence>
<organism evidence="1">
    <name type="scientific">Alsobacter sp. KACC 23698</name>
    <dbReference type="NCBI Taxonomy" id="3149229"/>
    <lineage>
        <taxon>Bacteria</taxon>
        <taxon>Pseudomonadati</taxon>
        <taxon>Pseudomonadota</taxon>
        <taxon>Alphaproteobacteria</taxon>
        <taxon>Hyphomicrobiales</taxon>
        <taxon>Alsobacteraceae</taxon>
        <taxon>Alsobacter</taxon>
    </lineage>
</organism>
<protein>
    <recommendedName>
        <fullName evidence="2">TIGR02391 family protein</fullName>
    </recommendedName>
</protein>
<dbReference type="AlphaFoldDB" id="A0AAU7JMW6"/>
<proteinExistence type="predicted"/>
<gene>
    <name evidence="1" type="ORF">ABEG18_12535</name>
</gene>
<dbReference type="EMBL" id="CP157484">
    <property type="protein sequence ID" value="XBO41541.1"/>
    <property type="molecule type" value="Genomic_DNA"/>
</dbReference>
<dbReference type="RefSeq" id="WP_406858396.1">
    <property type="nucleotide sequence ID" value="NZ_CP157484.1"/>
</dbReference>
<name>A0AAU7JMW6_9HYPH</name>
<reference evidence="1" key="1">
    <citation type="submission" date="2024-05" db="EMBL/GenBank/DDBJ databases">
        <authorList>
            <person name="Kim S."/>
            <person name="Heo J."/>
            <person name="Choi H."/>
            <person name="Choi Y."/>
            <person name="Kwon S.-W."/>
            <person name="Kim Y."/>
        </authorList>
    </citation>
    <scope>NUCLEOTIDE SEQUENCE</scope>
    <source>
        <strain evidence="1">KACC 23698</strain>
    </source>
</reference>
<evidence type="ECO:0008006" key="2">
    <source>
        <dbReference type="Google" id="ProtNLM"/>
    </source>
</evidence>